<keyword evidence="10" id="KW-0106">Calcium</keyword>
<evidence type="ECO:0000256" key="12">
    <source>
        <dbReference type="ARBA" id="ARBA00024334"/>
    </source>
</evidence>
<evidence type="ECO:0000256" key="1">
    <source>
        <dbReference type="ARBA" id="ARBA00005354"/>
    </source>
</evidence>
<evidence type="ECO:0000256" key="4">
    <source>
        <dbReference type="ARBA" id="ARBA00022553"/>
    </source>
</evidence>
<comment type="caution">
    <text evidence="17">The sequence shown here is derived from an EMBL/GenBank/DDBJ whole genome shotgun (WGS) entry which is preliminary data.</text>
</comment>
<comment type="catalytic activity">
    <reaction evidence="14">
        <text>L-seryl-[protein] + ATP = O-phospho-L-seryl-[protein] + ADP + H(+)</text>
        <dbReference type="Rhea" id="RHEA:17989"/>
        <dbReference type="Rhea" id="RHEA-COMP:9863"/>
        <dbReference type="Rhea" id="RHEA-COMP:11604"/>
        <dbReference type="ChEBI" id="CHEBI:15378"/>
        <dbReference type="ChEBI" id="CHEBI:29999"/>
        <dbReference type="ChEBI" id="CHEBI:30616"/>
        <dbReference type="ChEBI" id="CHEBI:83421"/>
        <dbReference type="ChEBI" id="CHEBI:456216"/>
        <dbReference type="EC" id="2.7.11.1"/>
    </reaction>
</comment>
<sequence>MGNCCATPSTTDEKKRGKKPNPFSLDYGVPNPSANSGYKTTVLENPTGNEIEKAYILGKEMGRGEFGITYMCTDKVTAEVFACKSISKKKLRTRVDIEDVKREVDIMKHMPPHPNIVSLKDTYKDDNAVHLVMELCEGGELFDRIVARGHYTERAAAGVTKTIVEVIQAADLLKHLHLQPYVLKLHLNINGPRRHSIPSHWSDYKYEKTTTFIEPEPHLHNRKMSSFSSYRALNPSISEHDQYSSCSQNSTRKLSIGSVEEYIQTEKLVAARTPRVTSVKPSAIVFTPRRQIASSKIWPNESHAHKQIQERQSSTEV</sequence>
<evidence type="ECO:0000256" key="13">
    <source>
        <dbReference type="ARBA" id="ARBA00047899"/>
    </source>
</evidence>
<keyword evidence="11" id="KW-0067">ATP-binding</keyword>
<comment type="catalytic activity">
    <reaction evidence="13">
        <text>L-threonyl-[protein] + ATP = O-phospho-L-threonyl-[protein] + ADP + H(+)</text>
        <dbReference type="Rhea" id="RHEA:46608"/>
        <dbReference type="Rhea" id="RHEA-COMP:11060"/>
        <dbReference type="Rhea" id="RHEA-COMP:11605"/>
        <dbReference type="ChEBI" id="CHEBI:15378"/>
        <dbReference type="ChEBI" id="CHEBI:30013"/>
        <dbReference type="ChEBI" id="CHEBI:30616"/>
        <dbReference type="ChEBI" id="CHEBI:61977"/>
        <dbReference type="ChEBI" id="CHEBI:456216"/>
        <dbReference type="EC" id="2.7.11.1"/>
    </reaction>
</comment>
<dbReference type="SUPFAM" id="SSF56112">
    <property type="entry name" value="Protein kinase-like (PK-like)"/>
    <property type="match status" value="1"/>
</dbReference>
<keyword evidence="6" id="KW-0479">Metal-binding</keyword>
<evidence type="ECO:0000256" key="3">
    <source>
        <dbReference type="ARBA" id="ARBA00022527"/>
    </source>
</evidence>
<dbReference type="InterPro" id="IPR011009">
    <property type="entry name" value="Kinase-like_dom_sf"/>
</dbReference>
<reference evidence="17 18" key="1">
    <citation type="submission" date="2019-05" db="EMBL/GenBank/DDBJ databases">
        <title>Mikania micrantha, genome provides insights into the molecular mechanism of rapid growth.</title>
        <authorList>
            <person name="Liu B."/>
        </authorList>
    </citation>
    <scope>NUCLEOTIDE SEQUENCE [LARGE SCALE GENOMIC DNA]</scope>
    <source>
        <strain evidence="17">NLD-2019</strain>
        <tissue evidence="17">Leaf</tissue>
    </source>
</reference>
<keyword evidence="7" id="KW-0677">Repeat</keyword>
<dbReference type="OrthoDB" id="40902at2759"/>
<dbReference type="GO" id="GO:0005524">
    <property type="term" value="F:ATP binding"/>
    <property type="evidence" value="ECO:0007669"/>
    <property type="project" value="UniProtKB-KW"/>
</dbReference>
<evidence type="ECO:0000256" key="9">
    <source>
        <dbReference type="ARBA" id="ARBA00022777"/>
    </source>
</evidence>
<dbReference type="EC" id="2.7.11.1" evidence="2"/>
<name>A0A5N6N6W7_9ASTR</name>
<dbReference type="GO" id="GO:0046872">
    <property type="term" value="F:metal ion binding"/>
    <property type="evidence" value="ECO:0007669"/>
    <property type="project" value="UniProtKB-KW"/>
</dbReference>
<feature type="compositionally biased region" description="Polar residues" evidence="15">
    <location>
        <begin position="1"/>
        <end position="10"/>
    </location>
</feature>
<dbReference type="AlphaFoldDB" id="A0A5N6N6W7"/>
<keyword evidence="9" id="KW-0418">Kinase</keyword>
<evidence type="ECO:0000256" key="8">
    <source>
        <dbReference type="ARBA" id="ARBA00022741"/>
    </source>
</evidence>
<evidence type="ECO:0000313" key="18">
    <source>
        <dbReference type="Proteomes" id="UP000326396"/>
    </source>
</evidence>
<dbReference type="GO" id="GO:0004674">
    <property type="term" value="F:protein serine/threonine kinase activity"/>
    <property type="evidence" value="ECO:0007669"/>
    <property type="project" value="UniProtKB-KW"/>
</dbReference>
<keyword evidence="4" id="KW-0597">Phosphoprotein</keyword>
<keyword evidence="8" id="KW-0547">Nucleotide-binding</keyword>
<dbReference type="InterPro" id="IPR050205">
    <property type="entry name" value="CDPK_Ser/Thr_kinases"/>
</dbReference>
<gene>
    <name evidence="17" type="ORF">E3N88_26163</name>
</gene>
<evidence type="ECO:0000313" key="17">
    <source>
        <dbReference type="EMBL" id="KAD4385994.1"/>
    </source>
</evidence>
<accession>A0A5N6N6W7</accession>
<dbReference type="FunFam" id="3.30.200.20:FF:000004">
    <property type="entry name" value="Calcium-dependent protein kinase 1"/>
    <property type="match status" value="1"/>
</dbReference>
<keyword evidence="18" id="KW-1185">Reference proteome</keyword>
<evidence type="ECO:0000256" key="15">
    <source>
        <dbReference type="SAM" id="MobiDB-lite"/>
    </source>
</evidence>
<dbReference type="Gene3D" id="3.30.200.20">
    <property type="entry name" value="Phosphorylase Kinase, domain 1"/>
    <property type="match status" value="1"/>
</dbReference>
<dbReference type="InterPro" id="IPR000719">
    <property type="entry name" value="Prot_kinase_dom"/>
</dbReference>
<keyword evidence="3" id="KW-0723">Serine/threonine-protein kinase</keyword>
<evidence type="ECO:0000256" key="11">
    <source>
        <dbReference type="ARBA" id="ARBA00022840"/>
    </source>
</evidence>
<dbReference type="Pfam" id="PF00069">
    <property type="entry name" value="Pkinase"/>
    <property type="match status" value="1"/>
</dbReference>
<dbReference type="PROSITE" id="PS50011">
    <property type="entry name" value="PROTEIN_KINASE_DOM"/>
    <property type="match status" value="1"/>
</dbReference>
<evidence type="ECO:0000256" key="5">
    <source>
        <dbReference type="ARBA" id="ARBA00022679"/>
    </source>
</evidence>
<dbReference type="Gene3D" id="1.10.510.10">
    <property type="entry name" value="Transferase(Phosphotransferase) domain 1"/>
    <property type="match status" value="1"/>
</dbReference>
<evidence type="ECO:0000259" key="16">
    <source>
        <dbReference type="PROSITE" id="PS50011"/>
    </source>
</evidence>
<evidence type="ECO:0000256" key="14">
    <source>
        <dbReference type="ARBA" id="ARBA00048679"/>
    </source>
</evidence>
<protein>
    <recommendedName>
        <fullName evidence="2">non-specific serine/threonine protein kinase</fullName>
        <ecNumber evidence="2">2.7.11.1</ecNumber>
    </recommendedName>
</protein>
<keyword evidence="5" id="KW-0808">Transferase</keyword>
<evidence type="ECO:0000256" key="6">
    <source>
        <dbReference type="ARBA" id="ARBA00022723"/>
    </source>
</evidence>
<dbReference type="PANTHER" id="PTHR24349">
    <property type="entry name" value="SERINE/THREONINE-PROTEIN KINASE"/>
    <property type="match status" value="1"/>
</dbReference>
<comment type="similarity">
    <text evidence="12">Belongs to the protein kinase superfamily. Ser/Thr protein kinase family. CDPK subfamily.</text>
</comment>
<organism evidence="17 18">
    <name type="scientific">Mikania micrantha</name>
    <name type="common">bitter vine</name>
    <dbReference type="NCBI Taxonomy" id="192012"/>
    <lineage>
        <taxon>Eukaryota</taxon>
        <taxon>Viridiplantae</taxon>
        <taxon>Streptophyta</taxon>
        <taxon>Embryophyta</taxon>
        <taxon>Tracheophyta</taxon>
        <taxon>Spermatophyta</taxon>
        <taxon>Magnoliopsida</taxon>
        <taxon>eudicotyledons</taxon>
        <taxon>Gunneridae</taxon>
        <taxon>Pentapetalae</taxon>
        <taxon>asterids</taxon>
        <taxon>campanulids</taxon>
        <taxon>Asterales</taxon>
        <taxon>Asteraceae</taxon>
        <taxon>Asteroideae</taxon>
        <taxon>Heliantheae alliance</taxon>
        <taxon>Eupatorieae</taxon>
        <taxon>Mikania</taxon>
    </lineage>
</organism>
<dbReference type="EMBL" id="SZYD01000013">
    <property type="protein sequence ID" value="KAD4385994.1"/>
    <property type="molecule type" value="Genomic_DNA"/>
</dbReference>
<evidence type="ECO:0000256" key="7">
    <source>
        <dbReference type="ARBA" id="ARBA00022737"/>
    </source>
</evidence>
<evidence type="ECO:0000256" key="2">
    <source>
        <dbReference type="ARBA" id="ARBA00012513"/>
    </source>
</evidence>
<evidence type="ECO:0000256" key="10">
    <source>
        <dbReference type="ARBA" id="ARBA00022837"/>
    </source>
</evidence>
<feature type="domain" description="Protein kinase" evidence="16">
    <location>
        <begin position="55"/>
        <end position="317"/>
    </location>
</feature>
<feature type="region of interest" description="Disordered" evidence="15">
    <location>
        <begin position="296"/>
        <end position="317"/>
    </location>
</feature>
<comment type="similarity">
    <text evidence="1">Belongs to the protein kinase superfamily. CAMK Ser/Thr protein kinase family. CaMK subfamily.</text>
</comment>
<dbReference type="Proteomes" id="UP000326396">
    <property type="component" value="Linkage Group LG3"/>
</dbReference>
<feature type="region of interest" description="Disordered" evidence="15">
    <location>
        <begin position="1"/>
        <end position="37"/>
    </location>
</feature>
<proteinExistence type="inferred from homology"/>